<evidence type="ECO:0000256" key="4">
    <source>
        <dbReference type="ARBA" id="ARBA00023002"/>
    </source>
</evidence>
<feature type="transmembrane region" description="Helical" evidence="6">
    <location>
        <begin position="21"/>
        <end position="48"/>
    </location>
</feature>
<evidence type="ECO:0000313" key="9">
    <source>
        <dbReference type="Proteomes" id="UP000594638"/>
    </source>
</evidence>
<keyword evidence="2 6" id="KW-0812">Transmembrane</keyword>
<feature type="transmembrane region" description="Helical" evidence="6">
    <location>
        <begin position="164"/>
        <end position="184"/>
    </location>
</feature>
<dbReference type="Proteomes" id="UP000594638">
    <property type="component" value="Unassembled WGS sequence"/>
</dbReference>
<evidence type="ECO:0000313" key="8">
    <source>
        <dbReference type="EMBL" id="CAA3015830.1"/>
    </source>
</evidence>
<name>A0A8S0UB49_OLEEU</name>
<dbReference type="GO" id="GO:0005886">
    <property type="term" value="C:plasma membrane"/>
    <property type="evidence" value="ECO:0007669"/>
    <property type="project" value="TreeGrafter"/>
</dbReference>
<feature type="transmembrane region" description="Helical" evidence="6">
    <location>
        <begin position="122"/>
        <end position="144"/>
    </location>
</feature>
<dbReference type="PANTHER" id="PTHR11972:SF69">
    <property type="entry name" value="FERRIC REDUCTION OXIDASE 6-RELATED"/>
    <property type="match status" value="1"/>
</dbReference>
<dbReference type="OrthoDB" id="167398at2759"/>
<proteinExistence type="predicted"/>
<evidence type="ECO:0000256" key="1">
    <source>
        <dbReference type="ARBA" id="ARBA00004141"/>
    </source>
</evidence>
<reference evidence="8 9" key="1">
    <citation type="submission" date="2019-12" db="EMBL/GenBank/DDBJ databases">
        <authorList>
            <person name="Alioto T."/>
            <person name="Alioto T."/>
            <person name="Gomez Garrido J."/>
        </authorList>
    </citation>
    <scope>NUCLEOTIDE SEQUENCE [LARGE SCALE GENOMIC DNA]</scope>
</reference>
<dbReference type="EMBL" id="CACTIH010007573">
    <property type="protein sequence ID" value="CAA3015830.1"/>
    <property type="molecule type" value="Genomic_DNA"/>
</dbReference>
<dbReference type="Gramene" id="OE9A058813T1">
    <property type="protein sequence ID" value="OE9A058813C1"/>
    <property type="gene ID" value="OE9A058813"/>
</dbReference>
<protein>
    <submittedName>
        <fullName evidence="8">Ferric reduction oxidase 7, chloroplastic-like</fullName>
    </submittedName>
</protein>
<dbReference type="InterPro" id="IPR050369">
    <property type="entry name" value="RBOH/FRE"/>
</dbReference>
<keyword evidence="5 6" id="KW-0472">Membrane</keyword>
<evidence type="ECO:0000259" key="7">
    <source>
        <dbReference type="Pfam" id="PF01794"/>
    </source>
</evidence>
<keyword evidence="9" id="KW-1185">Reference proteome</keyword>
<dbReference type="AlphaFoldDB" id="A0A8S0UB49"/>
<dbReference type="InterPro" id="IPR013130">
    <property type="entry name" value="Fe3_Rdtase_TM_dom"/>
</dbReference>
<organism evidence="8 9">
    <name type="scientific">Olea europaea subsp. europaea</name>
    <dbReference type="NCBI Taxonomy" id="158383"/>
    <lineage>
        <taxon>Eukaryota</taxon>
        <taxon>Viridiplantae</taxon>
        <taxon>Streptophyta</taxon>
        <taxon>Embryophyta</taxon>
        <taxon>Tracheophyta</taxon>
        <taxon>Spermatophyta</taxon>
        <taxon>Magnoliopsida</taxon>
        <taxon>eudicotyledons</taxon>
        <taxon>Gunneridae</taxon>
        <taxon>Pentapetalae</taxon>
        <taxon>asterids</taxon>
        <taxon>lamiids</taxon>
        <taxon>Lamiales</taxon>
        <taxon>Oleaceae</taxon>
        <taxon>Oleeae</taxon>
        <taxon>Olea</taxon>
    </lineage>
</organism>
<sequence>MDEVLHKMKTSKYPHFRLLTFPVLVGGPFGVVSAELIGVILFTAYNIWRVFVESIKIWNIVSSRFHNLLSKEKSALMLELAHLSLGLSGLLCMAFLFLPVARGSVLLRHIDISSEHASRYHVRLGHLTMLLFTLHCLFYVIGWAMEGRLIKELMDWKNFGIANFPGVISLLAGPAMWVTSLPGLRRINFELFFYPTHYM</sequence>
<dbReference type="Pfam" id="PF01794">
    <property type="entry name" value="Ferric_reduct"/>
    <property type="match status" value="1"/>
</dbReference>
<feature type="transmembrane region" description="Helical" evidence="6">
    <location>
        <begin position="80"/>
        <end position="101"/>
    </location>
</feature>
<evidence type="ECO:0000256" key="5">
    <source>
        <dbReference type="ARBA" id="ARBA00023136"/>
    </source>
</evidence>
<dbReference type="GO" id="GO:0000293">
    <property type="term" value="F:ferric-chelate reductase activity"/>
    <property type="evidence" value="ECO:0007669"/>
    <property type="project" value="TreeGrafter"/>
</dbReference>
<accession>A0A8S0UB49</accession>
<evidence type="ECO:0000256" key="3">
    <source>
        <dbReference type="ARBA" id="ARBA00022989"/>
    </source>
</evidence>
<feature type="domain" description="Ferric oxidoreductase" evidence="7">
    <location>
        <begin position="85"/>
        <end position="194"/>
    </location>
</feature>
<evidence type="ECO:0000256" key="6">
    <source>
        <dbReference type="SAM" id="Phobius"/>
    </source>
</evidence>
<comment type="subcellular location">
    <subcellularLocation>
        <location evidence="1">Membrane</location>
        <topology evidence="1">Multi-pass membrane protein</topology>
    </subcellularLocation>
</comment>
<comment type="caution">
    <text evidence="8">The sequence shown here is derived from an EMBL/GenBank/DDBJ whole genome shotgun (WGS) entry which is preliminary data.</text>
</comment>
<dbReference type="PANTHER" id="PTHR11972">
    <property type="entry name" value="NADPH OXIDASE"/>
    <property type="match status" value="1"/>
</dbReference>
<evidence type="ECO:0000256" key="2">
    <source>
        <dbReference type="ARBA" id="ARBA00022692"/>
    </source>
</evidence>
<keyword evidence="3 6" id="KW-1133">Transmembrane helix</keyword>
<gene>
    <name evidence="8" type="ORF">OLEA9_A058813</name>
</gene>
<keyword evidence="4" id="KW-0560">Oxidoreductase</keyword>